<dbReference type="Proteomes" id="UP001268036">
    <property type="component" value="Unassembled WGS sequence"/>
</dbReference>
<accession>A0AAJ2F145</accession>
<keyword evidence="2" id="KW-1003">Cell membrane</keyword>
<sequence>MTSASPQRHTLLEDVQALLSATLMIALAINLYRHAELLTGGTAGLAFLAQYGTRLSFGQAFFLINLPFYWLAVKRLGWAFTLRTLAAVTLVSLFTELTPRLVTFQTLQPLYAAVIGGVLMGVGLLILFRHRASLGGINIAVLYLQDRYGWRAGKIQMGIDCLIVLLALFVVEPGAILTSILGAVILNLTLAINHRPGRYSAIS</sequence>
<dbReference type="Pfam" id="PF02588">
    <property type="entry name" value="YitT_membrane"/>
    <property type="match status" value="1"/>
</dbReference>
<evidence type="ECO:0000256" key="2">
    <source>
        <dbReference type="ARBA" id="ARBA00022475"/>
    </source>
</evidence>
<organism evidence="7 8">
    <name type="scientific">Pseudomonas oryzihabitans</name>
    <dbReference type="NCBI Taxonomy" id="47885"/>
    <lineage>
        <taxon>Bacteria</taxon>
        <taxon>Pseudomonadati</taxon>
        <taxon>Pseudomonadota</taxon>
        <taxon>Gammaproteobacteria</taxon>
        <taxon>Pseudomonadales</taxon>
        <taxon>Pseudomonadaceae</taxon>
        <taxon>Pseudomonas</taxon>
    </lineage>
</organism>
<keyword evidence="3 6" id="KW-0812">Transmembrane</keyword>
<dbReference type="PANTHER" id="PTHR33545:SF5">
    <property type="entry name" value="UPF0750 MEMBRANE PROTEIN YITT"/>
    <property type="match status" value="1"/>
</dbReference>
<reference evidence="7" key="1">
    <citation type="submission" date="2023-08" db="EMBL/GenBank/DDBJ databases">
        <title>Functional and genomic diversity of the sorghum phyllosphere microbiome.</title>
        <authorList>
            <person name="Shade A."/>
        </authorList>
    </citation>
    <scope>NUCLEOTIDE SEQUENCE</scope>
    <source>
        <strain evidence="7">SORGH_AS_0201</strain>
    </source>
</reference>
<protein>
    <submittedName>
        <fullName evidence="7">Uncharacterized membrane-anchored protein YitT (DUF2179 family)</fullName>
    </submittedName>
</protein>
<dbReference type="InterPro" id="IPR003740">
    <property type="entry name" value="YitT"/>
</dbReference>
<evidence type="ECO:0000256" key="4">
    <source>
        <dbReference type="ARBA" id="ARBA00022989"/>
    </source>
</evidence>
<dbReference type="GO" id="GO:0005886">
    <property type="term" value="C:plasma membrane"/>
    <property type="evidence" value="ECO:0007669"/>
    <property type="project" value="UniProtKB-SubCell"/>
</dbReference>
<keyword evidence="5 6" id="KW-0472">Membrane</keyword>
<comment type="subcellular location">
    <subcellularLocation>
        <location evidence="1">Cell membrane</location>
        <topology evidence="1">Multi-pass membrane protein</topology>
    </subcellularLocation>
</comment>
<evidence type="ECO:0000256" key="3">
    <source>
        <dbReference type="ARBA" id="ARBA00022692"/>
    </source>
</evidence>
<evidence type="ECO:0000256" key="6">
    <source>
        <dbReference type="SAM" id="Phobius"/>
    </source>
</evidence>
<dbReference type="EMBL" id="JAVJAF010000001">
    <property type="protein sequence ID" value="MDR6236100.1"/>
    <property type="molecule type" value="Genomic_DNA"/>
</dbReference>
<feature type="transmembrane region" description="Helical" evidence="6">
    <location>
        <begin position="110"/>
        <end position="128"/>
    </location>
</feature>
<keyword evidence="4 6" id="KW-1133">Transmembrane helix</keyword>
<feature type="transmembrane region" description="Helical" evidence="6">
    <location>
        <begin position="175"/>
        <end position="193"/>
    </location>
</feature>
<feature type="transmembrane region" description="Helical" evidence="6">
    <location>
        <begin position="55"/>
        <end position="73"/>
    </location>
</feature>
<dbReference type="AlphaFoldDB" id="A0AAJ2F145"/>
<evidence type="ECO:0000256" key="1">
    <source>
        <dbReference type="ARBA" id="ARBA00004651"/>
    </source>
</evidence>
<evidence type="ECO:0000313" key="8">
    <source>
        <dbReference type="Proteomes" id="UP001268036"/>
    </source>
</evidence>
<dbReference type="InterPro" id="IPR051461">
    <property type="entry name" value="UPF0750_membrane"/>
</dbReference>
<dbReference type="RefSeq" id="WP_058761303.1">
    <property type="nucleotide sequence ID" value="NZ_CP021645.1"/>
</dbReference>
<feature type="transmembrane region" description="Helical" evidence="6">
    <location>
        <begin position="17"/>
        <end position="35"/>
    </location>
</feature>
<evidence type="ECO:0000256" key="5">
    <source>
        <dbReference type="ARBA" id="ARBA00023136"/>
    </source>
</evidence>
<evidence type="ECO:0000313" key="7">
    <source>
        <dbReference type="EMBL" id="MDR6236100.1"/>
    </source>
</evidence>
<name>A0AAJ2F145_9PSED</name>
<dbReference type="PANTHER" id="PTHR33545">
    <property type="entry name" value="UPF0750 MEMBRANE PROTEIN YITT-RELATED"/>
    <property type="match status" value="1"/>
</dbReference>
<comment type="caution">
    <text evidence="7">The sequence shown here is derived from an EMBL/GenBank/DDBJ whole genome shotgun (WGS) entry which is preliminary data.</text>
</comment>
<proteinExistence type="predicted"/>
<gene>
    <name evidence="7" type="ORF">QE440_003841</name>
</gene>